<name>A0A838XXU0_9HYPH</name>
<dbReference type="Pfam" id="PF01168">
    <property type="entry name" value="Ala_racemase_N"/>
    <property type="match status" value="1"/>
</dbReference>
<dbReference type="Proteomes" id="UP000559404">
    <property type="component" value="Unassembled WGS sequence"/>
</dbReference>
<dbReference type="EMBL" id="JACEON010000017">
    <property type="protein sequence ID" value="MBA4613276.1"/>
    <property type="molecule type" value="Genomic_DNA"/>
</dbReference>
<comment type="similarity">
    <text evidence="1">Belongs to the DSD1 family.</text>
</comment>
<dbReference type="PANTHER" id="PTHR28004:SF2">
    <property type="entry name" value="D-SERINE DEHYDRATASE"/>
    <property type="match status" value="1"/>
</dbReference>
<protein>
    <submittedName>
        <fullName evidence="4">Alanine racemase</fullName>
    </submittedName>
</protein>
<evidence type="ECO:0000259" key="3">
    <source>
        <dbReference type="SMART" id="SM01119"/>
    </source>
</evidence>
<dbReference type="SUPFAM" id="SSF51419">
    <property type="entry name" value="PLP-binding barrel"/>
    <property type="match status" value="1"/>
</dbReference>
<feature type="domain" description="D-serine dehydratase-like" evidence="3">
    <location>
        <begin position="260"/>
        <end position="367"/>
    </location>
</feature>
<evidence type="ECO:0000256" key="2">
    <source>
        <dbReference type="ARBA" id="ARBA00023239"/>
    </source>
</evidence>
<evidence type="ECO:0000313" key="4">
    <source>
        <dbReference type="EMBL" id="MBA4613276.1"/>
    </source>
</evidence>
<dbReference type="AlphaFoldDB" id="A0A838XXU0"/>
<dbReference type="GO" id="GO:0008721">
    <property type="term" value="F:D-serine ammonia-lyase activity"/>
    <property type="evidence" value="ECO:0007669"/>
    <property type="project" value="TreeGrafter"/>
</dbReference>
<dbReference type="SMART" id="SM01119">
    <property type="entry name" value="D-ser_dehydrat"/>
    <property type="match status" value="1"/>
</dbReference>
<dbReference type="InterPro" id="IPR029066">
    <property type="entry name" value="PLP-binding_barrel"/>
</dbReference>
<dbReference type="Pfam" id="PF14031">
    <property type="entry name" value="D-ser_dehydrat"/>
    <property type="match status" value="1"/>
</dbReference>
<reference evidence="4 5" key="2">
    <citation type="submission" date="2020-08" db="EMBL/GenBank/DDBJ databases">
        <title>Stappia taiwanensis sp. nov., isolated from a coastal thermal spring.</title>
        <authorList>
            <person name="Kampfer P."/>
        </authorList>
    </citation>
    <scope>NUCLEOTIDE SEQUENCE [LARGE SCALE GENOMIC DNA]</scope>
    <source>
        <strain evidence="4 5">DSM 23284</strain>
    </source>
</reference>
<evidence type="ECO:0000256" key="1">
    <source>
        <dbReference type="ARBA" id="ARBA00005323"/>
    </source>
</evidence>
<dbReference type="Gene3D" id="3.20.20.10">
    <property type="entry name" value="Alanine racemase"/>
    <property type="match status" value="1"/>
</dbReference>
<dbReference type="RefSeq" id="WP_181761472.1">
    <property type="nucleotide sequence ID" value="NZ_BMCR01000001.1"/>
</dbReference>
<reference evidence="4 5" key="1">
    <citation type="submission" date="2020-07" db="EMBL/GenBank/DDBJ databases">
        <authorList>
            <person name="Li M."/>
        </authorList>
    </citation>
    <scope>NUCLEOTIDE SEQUENCE [LARGE SCALE GENOMIC DNA]</scope>
    <source>
        <strain evidence="4 5">DSM 23284</strain>
    </source>
</reference>
<dbReference type="InterPro" id="IPR051466">
    <property type="entry name" value="D-amino_acid_metab_enzyme"/>
</dbReference>
<evidence type="ECO:0000313" key="5">
    <source>
        <dbReference type="Proteomes" id="UP000559404"/>
    </source>
</evidence>
<dbReference type="InterPro" id="IPR042208">
    <property type="entry name" value="D-ser_dehydrat-like_sf"/>
</dbReference>
<organism evidence="4 5">
    <name type="scientific">Stappia taiwanensis</name>
    <dbReference type="NCBI Taxonomy" id="992267"/>
    <lineage>
        <taxon>Bacteria</taxon>
        <taxon>Pseudomonadati</taxon>
        <taxon>Pseudomonadota</taxon>
        <taxon>Alphaproteobacteria</taxon>
        <taxon>Hyphomicrobiales</taxon>
        <taxon>Stappiaceae</taxon>
        <taxon>Stappia</taxon>
    </lineage>
</organism>
<sequence length="385" mass="41292">MSPEQRARLASLDTPALLLDEPRLVQNLTKMAKRAAADGIPLRPHLKTAKSIDVARLAADLGADRWTVSTLREAEYFAAHGLSDMLYTLSIVQAKLERVMALNRTGADVAVCLDTPEGAAAIAAMALDGPPLRVFLEIDVDSHRTGLRPGETRLIETAERIAAAPRLSLAGVMAHGGESYASRSRADIEAMAEQERSIAVAAAEALRAEAIACPLVSIGSTPTACFSRSREGVGELRAGVYMFQDVFQANLGVCTLDDIAASVLTTVVSAAPHLNRLIIDAGGLALSKDRSCASQDNDCGYGFFTDEDGRWIENLHVTGVSQEHGYVTTRDGTPLPFADFPIGSRLRVLPNHACMTAAAYDRYTVLTADGGTDDWQRINGWEPYP</sequence>
<accession>A0A838XXU0</accession>
<dbReference type="Gene3D" id="2.40.37.20">
    <property type="entry name" value="D-serine dehydratase-like domain"/>
    <property type="match status" value="1"/>
</dbReference>
<gene>
    <name evidence="4" type="ORF">H1W37_16575</name>
</gene>
<keyword evidence="5" id="KW-1185">Reference proteome</keyword>
<keyword evidence="2" id="KW-0456">Lyase</keyword>
<proteinExistence type="inferred from homology"/>
<dbReference type="GO" id="GO:0036088">
    <property type="term" value="P:D-serine catabolic process"/>
    <property type="evidence" value="ECO:0007669"/>
    <property type="project" value="TreeGrafter"/>
</dbReference>
<dbReference type="PANTHER" id="PTHR28004">
    <property type="entry name" value="ZGC:162816-RELATED"/>
    <property type="match status" value="1"/>
</dbReference>
<comment type="caution">
    <text evidence="4">The sequence shown here is derived from an EMBL/GenBank/DDBJ whole genome shotgun (WGS) entry which is preliminary data.</text>
</comment>
<dbReference type="InterPro" id="IPR001608">
    <property type="entry name" value="Ala_racemase_N"/>
</dbReference>
<dbReference type="InterPro" id="IPR026956">
    <property type="entry name" value="D-ser_dehydrat-like_dom"/>
</dbReference>